<feature type="compositionally biased region" description="Basic and acidic residues" evidence="1">
    <location>
        <begin position="1"/>
        <end position="11"/>
    </location>
</feature>
<evidence type="ECO:0000256" key="1">
    <source>
        <dbReference type="SAM" id="MobiDB-lite"/>
    </source>
</evidence>
<protein>
    <submittedName>
        <fullName evidence="2">Uncharacterized protein</fullName>
    </submittedName>
</protein>
<dbReference type="AlphaFoldDB" id="A0A9X9LWN7"/>
<evidence type="ECO:0000313" key="2">
    <source>
        <dbReference type="EMBL" id="VCW97938.1"/>
    </source>
</evidence>
<dbReference type="Proteomes" id="UP000269945">
    <property type="component" value="Unassembled WGS sequence"/>
</dbReference>
<keyword evidence="3" id="KW-1185">Reference proteome</keyword>
<sequence length="134" mass="14947">MEAHQWPEQRWRTQNVIPPPHAPPPPPLAVAAHMDSVTATSSSYYFNQETCSAQNRPWLLGHQLQTCLQDRGALVPSALRSVPRGQAQWELVLPSIKGIFCCKYEGNQKAPKMKGTFFVSACVHNPLGNLTEKK</sequence>
<name>A0A9X9LWN7_GULGU</name>
<organism evidence="2 3">
    <name type="scientific">Gulo gulo</name>
    <name type="common">Wolverine</name>
    <name type="synonym">Gluton</name>
    <dbReference type="NCBI Taxonomy" id="48420"/>
    <lineage>
        <taxon>Eukaryota</taxon>
        <taxon>Metazoa</taxon>
        <taxon>Chordata</taxon>
        <taxon>Craniata</taxon>
        <taxon>Vertebrata</taxon>
        <taxon>Euteleostomi</taxon>
        <taxon>Mammalia</taxon>
        <taxon>Eutheria</taxon>
        <taxon>Laurasiatheria</taxon>
        <taxon>Carnivora</taxon>
        <taxon>Caniformia</taxon>
        <taxon>Musteloidea</taxon>
        <taxon>Mustelidae</taxon>
        <taxon>Guloninae</taxon>
        <taxon>Gulo</taxon>
    </lineage>
</organism>
<gene>
    <name evidence="2" type="ORF">BN2614_LOCUS1</name>
</gene>
<reference evidence="2 3" key="1">
    <citation type="submission" date="2018-10" db="EMBL/GenBank/DDBJ databases">
        <authorList>
            <person name="Ekblom R."/>
            <person name="Jareborg N."/>
        </authorList>
    </citation>
    <scope>NUCLEOTIDE SEQUENCE [LARGE SCALE GENOMIC DNA]</scope>
    <source>
        <tissue evidence="2">Muscle</tissue>
    </source>
</reference>
<dbReference type="EMBL" id="CYRY02023739">
    <property type="protein sequence ID" value="VCW97938.1"/>
    <property type="molecule type" value="Genomic_DNA"/>
</dbReference>
<comment type="caution">
    <text evidence="2">The sequence shown here is derived from an EMBL/GenBank/DDBJ whole genome shotgun (WGS) entry which is preliminary data.</text>
</comment>
<proteinExistence type="predicted"/>
<evidence type="ECO:0000313" key="3">
    <source>
        <dbReference type="Proteomes" id="UP000269945"/>
    </source>
</evidence>
<feature type="region of interest" description="Disordered" evidence="1">
    <location>
        <begin position="1"/>
        <end position="22"/>
    </location>
</feature>
<accession>A0A9X9LWN7</accession>